<organism evidence="1 2">
    <name type="scientific">Dongia soli</name>
    <dbReference type="NCBI Taxonomy" id="600628"/>
    <lineage>
        <taxon>Bacteria</taxon>
        <taxon>Pseudomonadati</taxon>
        <taxon>Pseudomonadota</taxon>
        <taxon>Alphaproteobacteria</taxon>
        <taxon>Rhodospirillales</taxon>
        <taxon>Dongiaceae</taxon>
        <taxon>Dongia</taxon>
    </lineage>
</organism>
<dbReference type="Proteomes" id="UP001279642">
    <property type="component" value="Unassembled WGS sequence"/>
</dbReference>
<accession>A0ABU5EER3</accession>
<reference evidence="1 2" key="1">
    <citation type="journal article" date="2016" name="Antonie Van Leeuwenhoek">
        <title>Dongia soli sp. nov., isolated from soil from Dokdo, Korea.</title>
        <authorList>
            <person name="Kim D.U."/>
            <person name="Lee H."/>
            <person name="Kim H."/>
            <person name="Kim S.G."/>
            <person name="Ka J.O."/>
        </authorList>
    </citation>
    <scope>NUCLEOTIDE SEQUENCE [LARGE SCALE GENOMIC DNA]</scope>
    <source>
        <strain evidence="1 2">D78</strain>
    </source>
</reference>
<dbReference type="RefSeq" id="WP_320509948.1">
    <property type="nucleotide sequence ID" value="NZ_JAXCLW010000006.1"/>
</dbReference>
<dbReference type="EMBL" id="JAXCLW010000006">
    <property type="protein sequence ID" value="MDY0884875.1"/>
    <property type="molecule type" value="Genomic_DNA"/>
</dbReference>
<name>A0ABU5EER3_9PROT</name>
<evidence type="ECO:0000313" key="2">
    <source>
        <dbReference type="Proteomes" id="UP001279642"/>
    </source>
</evidence>
<gene>
    <name evidence="1" type="ORF">SMD27_18670</name>
</gene>
<comment type="caution">
    <text evidence="1">The sequence shown here is derived from an EMBL/GenBank/DDBJ whole genome shotgun (WGS) entry which is preliminary data.</text>
</comment>
<keyword evidence="2" id="KW-1185">Reference proteome</keyword>
<proteinExistence type="predicted"/>
<sequence>MRGNGKENGLLSSLNRYLDGCDDRLLLDIGLARHPNGDLCWVITEEIWLFGRVMGQHRGSGGWCAGGC</sequence>
<evidence type="ECO:0000313" key="1">
    <source>
        <dbReference type="EMBL" id="MDY0884875.1"/>
    </source>
</evidence>
<protein>
    <submittedName>
        <fullName evidence="1">Uncharacterized protein</fullName>
    </submittedName>
</protein>